<dbReference type="EMBL" id="CP002046">
    <property type="protein sequence ID" value="EAP88206.1"/>
    <property type="molecule type" value="Genomic_DNA"/>
</dbReference>
<dbReference type="HOGENOM" id="CLU_113282_3_1_10"/>
<dbReference type="KEGG" id="cat:CA2559_05585"/>
<reference evidence="2 3" key="1">
    <citation type="journal article" date="2010" name="J. Bacteriol.">
        <title>The complete genome sequence of Croceibacter atlanticus HTCC2559T.</title>
        <authorList>
            <person name="Oh H.M."/>
            <person name="Kang I."/>
            <person name="Ferriera S."/>
            <person name="Giovannoni S.J."/>
            <person name="Cho J.C."/>
        </authorList>
    </citation>
    <scope>NUCLEOTIDE SEQUENCE [LARGE SCALE GENOMIC DNA]</scope>
    <source>
        <strain evidence="3">ATCC BAA-628 / HTCC2559 / KCTC 12090</strain>
    </source>
</reference>
<proteinExistence type="predicted"/>
<dbReference type="Proteomes" id="UP000002297">
    <property type="component" value="Chromosome"/>
</dbReference>
<organism evidence="2 3">
    <name type="scientific">Croceibacter atlanticus (strain ATCC BAA-628 / JCM 21780 / CIP 108009 / IAM 15332 / KCTC 12090 / HTCC2559)</name>
    <dbReference type="NCBI Taxonomy" id="216432"/>
    <lineage>
        <taxon>Bacteria</taxon>
        <taxon>Pseudomonadati</taxon>
        <taxon>Bacteroidota</taxon>
        <taxon>Flavobacteriia</taxon>
        <taxon>Flavobacteriales</taxon>
        <taxon>Flavobacteriaceae</taxon>
        <taxon>Croceibacter</taxon>
    </lineage>
</organism>
<dbReference type="GeneID" id="89452906"/>
<dbReference type="RefSeq" id="WP_013186881.1">
    <property type="nucleotide sequence ID" value="NC_014230.1"/>
</dbReference>
<evidence type="ECO:0000313" key="3">
    <source>
        <dbReference type="Proteomes" id="UP000002297"/>
    </source>
</evidence>
<dbReference type="PROSITE" id="PS51257">
    <property type="entry name" value="PROKAR_LIPOPROTEIN"/>
    <property type="match status" value="1"/>
</dbReference>
<gene>
    <name evidence="2" type="ordered locus">CA2559_05585</name>
</gene>
<dbReference type="Pfam" id="PF13590">
    <property type="entry name" value="DUF4136"/>
    <property type="match status" value="1"/>
</dbReference>
<keyword evidence="3" id="KW-1185">Reference proteome</keyword>
<dbReference type="STRING" id="216432.CA2559_05585"/>
<feature type="domain" description="DUF4136" evidence="1">
    <location>
        <begin position="23"/>
        <end position="171"/>
    </location>
</feature>
<dbReference type="InterPro" id="IPR025411">
    <property type="entry name" value="DUF4136"/>
</dbReference>
<evidence type="ECO:0000313" key="2">
    <source>
        <dbReference type="EMBL" id="EAP88206.1"/>
    </source>
</evidence>
<accession>A3U7I9</accession>
<name>A3U7I9_CROAH</name>
<dbReference type="Gene3D" id="3.30.160.670">
    <property type="match status" value="1"/>
</dbReference>
<dbReference type="AlphaFoldDB" id="A3U7I9"/>
<dbReference type="OrthoDB" id="1430233at2"/>
<protein>
    <recommendedName>
        <fullName evidence="1">DUF4136 domain-containing protein</fullName>
    </recommendedName>
</protein>
<evidence type="ECO:0000259" key="1">
    <source>
        <dbReference type="Pfam" id="PF13590"/>
    </source>
</evidence>
<dbReference type="eggNOG" id="ENOG5031G7J">
    <property type="taxonomic scope" value="Bacteria"/>
</dbReference>
<sequence>MRGLSLLFVALLVMSCGGPKPIVDYDSEANFSTFTTYNIFPDIQTNLSQLDEKRLYSALDDALKEKGITKSRFPDLYINVYTIQYEDVNPNTIGIGFGGGGNVGVGVSGGIPLGKSRVNFLKLTLDIIDESTDNLIWQAVSEQKFNLNTSPEYRLNYFKKLISKMLKSYPPKE</sequence>